<comment type="function">
    <text evidence="1">Putative transcription factor.</text>
</comment>
<keyword evidence="4" id="KW-0805">Transcription regulation</keyword>
<keyword evidence="7" id="KW-0539">Nucleus</keyword>
<accession>K1WE02</accession>
<gene>
    <name evidence="12" type="ORF">MBM_06253</name>
</gene>
<organism evidence="12 13">
    <name type="scientific">Marssonina brunnea f. sp. multigermtubi (strain MB_m1)</name>
    <name type="common">Marssonina leaf spot fungus</name>
    <dbReference type="NCBI Taxonomy" id="1072389"/>
    <lineage>
        <taxon>Eukaryota</taxon>
        <taxon>Fungi</taxon>
        <taxon>Dikarya</taxon>
        <taxon>Ascomycota</taxon>
        <taxon>Pezizomycotina</taxon>
        <taxon>Leotiomycetes</taxon>
        <taxon>Helotiales</taxon>
        <taxon>Drepanopezizaceae</taxon>
        <taxon>Drepanopeziza</taxon>
    </lineage>
</organism>
<keyword evidence="12" id="KW-0472">Membrane</keyword>
<keyword evidence="12" id="KW-0812">Transmembrane</keyword>
<feature type="compositionally biased region" description="Low complexity" evidence="10">
    <location>
        <begin position="284"/>
        <end position="293"/>
    </location>
</feature>
<dbReference type="GO" id="GO:0001228">
    <property type="term" value="F:DNA-binding transcription activator activity, RNA polymerase II-specific"/>
    <property type="evidence" value="ECO:0007669"/>
    <property type="project" value="TreeGrafter"/>
</dbReference>
<feature type="compositionally biased region" description="Basic and acidic residues" evidence="10">
    <location>
        <begin position="104"/>
        <end position="121"/>
    </location>
</feature>
<evidence type="ECO:0000313" key="13">
    <source>
        <dbReference type="Proteomes" id="UP000006753"/>
    </source>
</evidence>
<keyword evidence="9" id="KW-0175">Coiled coil</keyword>
<dbReference type="InParanoid" id="K1WE02"/>
<evidence type="ECO:0000256" key="2">
    <source>
        <dbReference type="ARBA" id="ARBA00004123"/>
    </source>
</evidence>
<evidence type="ECO:0000256" key="6">
    <source>
        <dbReference type="ARBA" id="ARBA00023163"/>
    </source>
</evidence>
<dbReference type="Proteomes" id="UP000006753">
    <property type="component" value="Unassembled WGS sequence"/>
</dbReference>
<dbReference type="Gene3D" id="1.20.5.170">
    <property type="match status" value="1"/>
</dbReference>
<feature type="domain" description="BZIP" evidence="11">
    <location>
        <begin position="169"/>
        <end position="184"/>
    </location>
</feature>
<feature type="region of interest" description="Disordered" evidence="10">
    <location>
        <begin position="284"/>
        <end position="327"/>
    </location>
</feature>
<dbReference type="OMA" id="HALEDNY"/>
<feature type="compositionally biased region" description="Low complexity" evidence="10">
    <location>
        <begin position="22"/>
        <end position="36"/>
    </location>
</feature>
<evidence type="ECO:0000256" key="3">
    <source>
        <dbReference type="ARBA" id="ARBA00007163"/>
    </source>
</evidence>
<evidence type="ECO:0000256" key="1">
    <source>
        <dbReference type="ARBA" id="ARBA00004049"/>
    </source>
</evidence>
<dbReference type="GO" id="GO:0000976">
    <property type="term" value="F:transcription cis-regulatory region binding"/>
    <property type="evidence" value="ECO:0007669"/>
    <property type="project" value="InterPro"/>
</dbReference>
<evidence type="ECO:0000259" key="11">
    <source>
        <dbReference type="PROSITE" id="PS00036"/>
    </source>
</evidence>
<sequence>MCQQGPPPPHPHPHPLLSTDGSSAWSPKSAPSAPSALPLPLPLPDLPADMMFASVPDLRAQLAAVINISKQDQQEGHQQQHQQQRHQHHQPQQHAHQGPPHGYSDVHHSSSASPHDHDHNIDPAIGGGPGGMGMSMGAGREIRDANDSGGDDSLGDGRRGGKRELSQSKRAAQNRAAQRAFRQRKEGYIKKLEEQVRDLHSLEESLKVVQAENYSLREYIIHLQSRLIESQGEYPQPPPNVNLHHPQQQVAPPPLQPLRHEGAPMAPMAPMAALQASAAQEIAAASLQSQSESLKYEHEQEQAGQRPYEDDGGSNKGYKHNVEQAADDEMRAQMQADGLPTSMAI</sequence>
<keyword evidence="6" id="KW-0804">Transcription</keyword>
<dbReference type="InterPro" id="IPR004827">
    <property type="entry name" value="bZIP"/>
</dbReference>
<feature type="compositionally biased region" description="Low complexity" evidence="10">
    <location>
        <begin position="170"/>
        <end position="180"/>
    </location>
</feature>
<feature type="compositionally biased region" description="Basic and acidic residues" evidence="10">
    <location>
        <begin position="155"/>
        <end position="167"/>
    </location>
</feature>
<proteinExistence type="inferred from homology"/>
<evidence type="ECO:0000313" key="12">
    <source>
        <dbReference type="EMBL" id="EKD15625.1"/>
    </source>
</evidence>
<dbReference type="EMBL" id="JH921441">
    <property type="protein sequence ID" value="EKD15625.1"/>
    <property type="molecule type" value="Genomic_DNA"/>
</dbReference>
<keyword evidence="13" id="KW-1185">Reference proteome</keyword>
<comment type="subcellular location">
    <subcellularLocation>
        <location evidence="2">Nucleus</location>
    </subcellularLocation>
</comment>
<feature type="compositionally biased region" description="Pro residues" evidence="10">
    <location>
        <begin position="1"/>
        <end position="10"/>
    </location>
</feature>
<dbReference type="AlphaFoldDB" id="K1WE02"/>
<dbReference type="GO" id="GO:0090575">
    <property type="term" value="C:RNA polymerase II transcription regulator complex"/>
    <property type="evidence" value="ECO:0007669"/>
    <property type="project" value="TreeGrafter"/>
</dbReference>
<dbReference type="eggNOG" id="ENOG502SC5V">
    <property type="taxonomic scope" value="Eukaryota"/>
</dbReference>
<name>K1WE02_MARBU</name>
<dbReference type="PANTHER" id="PTHR40621">
    <property type="entry name" value="TRANSCRIPTION FACTOR KAPC-RELATED"/>
    <property type="match status" value="1"/>
</dbReference>
<evidence type="ECO:0000256" key="8">
    <source>
        <dbReference type="ARBA" id="ARBA00044067"/>
    </source>
</evidence>
<dbReference type="SUPFAM" id="SSF57959">
    <property type="entry name" value="Leucine zipper domain"/>
    <property type="match status" value="1"/>
</dbReference>
<comment type="similarity">
    <text evidence="3">Belongs to the bZIP family.</text>
</comment>
<feature type="region of interest" description="Disordered" evidence="10">
    <location>
        <begin position="231"/>
        <end position="254"/>
    </location>
</feature>
<evidence type="ECO:0000256" key="9">
    <source>
        <dbReference type="SAM" id="Coils"/>
    </source>
</evidence>
<reference evidence="12 13" key="1">
    <citation type="journal article" date="2012" name="BMC Genomics">
        <title>Sequencing the genome of Marssonina brunnea reveals fungus-poplar co-evolution.</title>
        <authorList>
            <person name="Zhu S."/>
            <person name="Cao Y.-Z."/>
            <person name="Jiang C."/>
            <person name="Tan B.-Y."/>
            <person name="Wang Z."/>
            <person name="Feng S."/>
            <person name="Zhang L."/>
            <person name="Su X.-H."/>
            <person name="Brejova B."/>
            <person name="Vinar T."/>
            <person name="Xu M."/>
            <person name="Wang M.-X."/>
            <person name="Zhang S.-G."/>
            <person name="Huang M.-R."/>
            <person name="Wu R."/>
            <person name="Zhou Y."/>
        </authorList>
    </citation>
    <scope>NUCLEOTIDE SEQUENCE [LARGE SCALE GENOMIC DNA]</scope>
    <source>
        <strain evidence="12 13">MB_m1</strain>
    </source>
</reference>
<evidence type="ECO:0000256" key="7">
    <source>
        <dbReference type="ARBA" id="ARBA00023242"/>
    </source>
</evidence>
<feature type="region of interest" description="Disordered" evidence="10">
    <location>
        <begin position="1"/>
        <end position="36"/>
    </location>
</feature>
<dbReference type="HOGENOM" id="CLU_050914_2_0_1"/>
<dbReference type="Pfam" id="PF00170">
    <property type="entry name" value="bZIP_1"/>
    <property type="match status" value="1"/>
</dbReference>
<protein>
    <recommendedName>
        <fullName evidence="8">Putative transcription factor kapC</fullName>
    </recommendedName>
</protein>
<feature type="region of interest" description="Disordered" evidence="10">
    <location>
        <begin position="71"/>
        <end position="182"/>
    </location>
</feature>
<evidence type="ECO:0000256" key="10">
    <source>
        <dbReference type="SAM" id="MobiDB-lite"/>
    </source>
</evidence>
<feature type="compositionally biased region" description="Gly residues" evidence="10">
    <location>
        <begin position="125"/>
        <end position="136"/>
    </location>
</feature>
<dbReference type="PROSITE" id="PS00036">
    <property type="entry name" value="BZIP_BASIC"/>
    <property type="match status" value="1"/>
</dbReference>
<dbReference type="PANTHER" id="PTHR40621:SF11">
    <property type="entry name" value="TRANSCRIPTION FACTOR KAPC-RELATED"/>
    <property type="match status" value="1"/>
</dbReference>
<dbReference type="InterPro" id="IPR050936">
    <property type="entry name" value="AP-1-like"/>
</dbReference>
<keyword evidence="5" id="KW-0238">DNA-binding</keyword>
<dbReference type="KEGG" id="mbe:MBM_06253"/>
<feature type="coiled-coil region" evidence="9">
    <location>
        <begin position="185"/>
        <end position="212"/>
    </location>
</feature>
<dbReference type="SMART" id="SM00338">
    <property type="entry name" value="BRLZ"/>
    <property type="match status" value="1"/>
</dbReference>
<dbReference type="InterPro" id="IPR046347">
    <property type="entry name" value="bZIP_sf"/>
</dbReference>
<dbReference type="OrthoDB" id="2593073at2759"/>
<evidence type="ECO:0000256" key="5">
    <source>
        <dbReference type="ARBA" id="ARBA00023125"/>
    </source>
</evidence>
<feature type="compositionally biased region" description="Low complexity" evidence="10">
    <location>
        <begin position="92"/>
        <end position="102"/>
    </location>
</feature>
<evidence type="ECO:0000256" key="4">
    <source>
        <dbReference type="ARBA" id="ARBA00023015"/>
    </source>
</evidence>